<reference evidence="1" key="1">
    <citation type="submission" date="2021-03" db="EMBL/GenBank/DDBJ databases">
        <title>Evolutionary priming and transition to the ectomycorrhizal habit in an iconic lineage of mushroom-forming fungi: is preadaptation a requirement?</title>
        <authorList>
            <consortium name="DOE Joint Genome Institute"/>
            <person name="Looney B.P."/>
            <person name="Miyauchi S."/>
            <person name="Morin E."/>
            <person name="Drula E."/>
            <person name="Courty P.E."/>
            <person name="Chicoki N."/>
            <person name="Fauchery L."/>
            <person name="Kohler A."/>
            <person name="Kuo A."/>
            <person name="LaButti K."/>
            <person name="Pangilinan J."/>
            <person name="Lipzen A."/>
            <person name="Riley R."/>
            <person name="Andreopoulos W."/>
            <person name="He G."/>
            <person name="Johnson J."/>
            <person name="Barry K.W."/>
            <person name="Grigoriev I.V."/>
            <person name="Nagy L."/>
            <person name="Hibbett D."/>
            <person name="Henrissat B."/>
            <person name="Matheny P.B."/>
            <person name="Labbe J."/>
            <person name="Martin A.F."/>
        </authorList>
    </citation>
    <scope>NUCLEOTIDE SEQUENCE</scope>
    <source>
        <strain evidence="1">BPL698</strain>
    </source>
</reference>
<protein>
    <submittedName>
        <fullName evidence="1">Uncharacterized protein</fullName>
    </submittedName>
</protein>
<sequence>MPWPRLALRPFATVHSHLIVARPPNPPLLASAPRPLDRLVLETLAGTPSAGRTALPQLLQQYLERSGNVLDAQLPYEPHPSPSRRVSFSADSGGCVRLIAHVVREGDRSKITVSSGFAVDTSDGQSVLVTCAHTLEEIRWSPLLVLPKEPQASLLAAPPDLSDVRSSGSFVLSAIDSAFTAHPIASVLSSLHRSDIMLLSPFPMRVPLRSLPISPYPVPAGTPIRAHFVSETKPKEEGWQPWISCTWSKWVQGTVVGYRDFAGREAVPGTYDTLSHMLFRPLPTTGSSGGPIVDENTGAVVGVMLGTRMDSTIEGVRGWGVPAETIFEMFSLPGVNNSK</sequence>
<accession>A0ACC0ULT0</accession>
<proteinExistence type="predicted"/>
<organism evidence="1 2">
    <name type="scientific">Russula earlei</name>
    <dbReference type="NCBI Taxonomy" id="71964"/>
    <lineage>
        <taxon>Eukaryota</taxon>
        <taxon>Fungi</taxon>
        <taxon>Dikarya</taxon>
        <taxon>Basidiomycota</taxon>
        <taxon>Agaricomycotina</taxon>
        <taxon>Agaricomycetes</taxon>
        <taxon>Russulales</taxon>
        <taxon>Russulaceae</taxon>
        <taxon>Russula</taxon>
    </lineage>
</organism>
<evidence type="ECO:0000313" key="2">
    <source>
        <dbReference type="Proteomes" id="UP001207468"/>
    </source>
</evidence>
<evidence type="ECO:0000313" key="1">
    <source>
        <dbReference type="EMBL" id="KAI9512643.1"/>
    </source>
</evidence>
<dbReference type="EMBL" id="JAGFNK010000007">
    <property type="protein sequence ID" value="KAI9512643.1"/>
    <property type="molecule type" value="Genomic_DNA"/>
</dbReference>
<dbReference type="Proteomes" id="UP001207468">
    <property type="component" value="Unassembled WGS sequence"/>
</dbReference>
<comment type="caution">
    <text evidence="1">The sequence shown here is derived from an EMBL/GenBank/DDBJ whole genome shotgun (WGS) entry which is preliminary data.</text>
</comment>
<keyword evidence="2" id="KW-1185">Reference proteome</keyword>
<name>A0ACC0ULT0_9AGAM</name>
<gene>
    <name evidence="1" type="ORF">F5148DRAFT_792680</name>
</gene>